<dbReference type="AlphaFoldDB" id="A0A841DFI0"/>
<keyword evidence="3" id="KW-1185">Reference proteome</keyword>
<feature type="compositionally biased region" description="Polar residues" evidence="1">
    <location>
        <begin position="22"/>
        <end position="44"/>
    </location>
</feature>
<evidence type="ECO:0000256" key="1">
    <source>
        <dbReference type="SAM" id="MobiDB-lite"/>
    </source>
</evidence>
<organism evidence="2 3">
    <name type="scientific">Kribbella solani</name>
    <dbReference type="NCBI Taxonomy" id="236067"/>
    <lineage>
        <taxon>Bacteria</taxon>
        <taxon>Bacillati</taxon>
        <taxon>Actinomycetota</taxon>
        <taxon>Actinomycetes</taxon>
        <taxon>Propionibacteriales</taxon>
        <taxon>Kribbellaceae</taxon>
        <taxon>Kribbella</taxon>
    </lineage>
</organism>
<feature type="region of interest" description="Disordered" evidence="1">
    <location>
        <begin position="1"/>
        <end position="44"/>
    </location>
</feature>
<evidence type="ECO:0000313" key="2">
    <source>
        <dbReference type="EMBL" id="MBB5977293.1"/>
    </source>
</evidence>
<dbReference type="Proteomes" id="UP000558997">
    <property type="component" value="Unassembled WGS sequence"/>
</dbReference>
<comment type="caution">
    <text evidence="2">The sequence shown here is derived from an EMBL/GenBank/DDBJ whole genome shotgun (WGS) entry which is preliminary data.</text>
</comment>
<dbReference type="EMBL" id="JACHNF010000001">
    <property type="protein sequence ID" value="MBB5977293.1"/>
    <property type="molecule type" value="Genomic_DNA"/>
</dbReference>
<name>A0A841DFI0_9ACTN</name>
<reference evidence="2 3" key="1">
    <citation type="submission" date="2020-08" db="EMBL/GenBank/DDBJ databases">
        <title>Sequencing the genomes of 1000 actinobacteria strains.</title>
        <authorList>
            <person name="Klenk H.-P."/>
        </authorList>
    </citation>
    <scope>NUCLEOTIDE SEQUENCE [LARGE SCALE GENOMIC DNA]</scope>
    <source>
        <strain evidence="2 3">DSM 17294</strain>
    </source>
</reference>
<accession>A0A841DFI0</accession>
<proteinExistence type="predicted"/>
<feature type="region of interest" description="Disordered" evidence="1">
    <location>
        <begin position="160"/>
        <end position="202"/>
    </location>
</feature>
<protein>
    <submittedName>
        <fullName evidence="2">Uncharacterized protein</fullName>
    </submittedName>
</protein>
<evidence type="ECO:0000313" key="3">
    <source>
        <dbReference type="Proteomes" id="UP000558997"/>
    </source>
</evidence>
<dbReference type="RefSeq" id="WP_184831158.1">
    <property type="nucleotide sequence ID" value="NZ_BAAAVN010000005.1"/>
</dbReference>
<sequence length="202" mass="21166">MFDTTSLAPWTWQPAGARTRGDTTLATAGQQTPGTADSGQIQAAVPQNTPTTDIRMVSKIDALPTNNCAGGINAHVYAQRYAIAPHGLINYGGRSGSLQQLNSSTGGWFVVQNFTTDSTGHWRGNVTWPSPVGSALSARVVIYDGQYIFGSISPTCTGTTLPPCPTTPAARTSGRDTVLGLSDPKVAPNKEEPGPLEPPSVR</sequence>
<gene>
    <name evidence="2" type="ORF">HDA44_000634</name>
</gene>